<dbReference type="InterPro" id="IPR002048">
    <property type="entry name" value="EF_hand_dom"/>
</dbReference>
<dbReference type="InterPro" id="IPR018247">
    <property type="entry name" value="EF_Hand_1_Ca_BS"/>
</dbReference>
<comment type="caution">
    <text evidence="6">The sequence shown here is derived from an EMBL/GenBank/DDBJ whole genome shotgun (WGS) entry which is preliminary data.</text>
</comment>
<reference evidence="6" key="1">
    <citation type="journal article" date="2023" name="Science">
        <title>Elucidation of the pathway for biosynthesis of saponin adjuvants from the soapbark tree.</title>
        <authorList>
            <person name="Reed J."/>
            <person name="Orme A."/>
            <person name="El-Demerdash A."/>
            <person name="Owen C."/>
            <person name="Martin L.B.B."/>
            <person name="Misra R.C."/>
            <person name="Kikuchi S."/>
            <person name="Rejzek M."/>
            <person name="Martin A.C."/>
            <person name="Harkess A."/>
            <person name="Leebens-Mack J."/>
            <person name="Louveau T."/>
            <person name="Stephenson M.J."/>
            <person name="Osbourn A."/>
        </authorList>
    </citation>
    <scope>NUCLEOTIDE SEQUENCE</scope>
    <source>
        <strain evidence="6">S10</strain>
    </source>
</reference>
<dbReference type="Gene3D" id="1.10.238.230">
    <property type="match status" value="1"/>
</dbReference>
<evidence type="ECO:0000256" key="4">
    <source>
        <dbReference type="SAM" id="MobiDB-lite"/>
    </source>
</evidence>
<dbReference type="InterPro" id="IPR011992">
    <property type="entry name" value="EF-hand-dom_pair"/>
</dbReference>
<evidence type="ECO:0000256" key="3">
    <source>
        <dbReference type="ARBA" id="ARBA00022837"/>
    </source>
</evidence>
<dbReference type="Proteomes" id="UP001163823">
    <property type="component" value="Chromosome 4"/>
</dbReference>
<dbReference type="PANTHER" id="PTHR14095:SF0">
    <property type="entry name" value="MIP22305P"/>
    <property type="match status" value="1"/>
</dbReference>
<name>A0AAD7Q293_QUISA</name>
<feature type="region of interest" description="Disordered" evidence="4">
    <location>
        <begin position="62"/>
        <end position="111"/>
    </location>
</feature>
<sequence>MNMEIVSDASSLDVELLQLPEVSPLALKSNLNAVQTLFEQWLSLPESNRLVTSLVNEAKSGAPLNVPGNCSSPNAASSSSLPSMFPAGSAPPLSPRSTSGSPRIMKQRVGPSNLGSSLKVVSEPIKELVPQFYFQNGRPPPNELKEQCFLRINHFFYGHWDGLQMHEFKSVTKEVCKLPSFFSTSLFRKIDTKGTGFVTREAFVDYWVNDNMLTLDIATQIYRILKQPDLKYLTQDDFKPVLQELLATHPGLEFLQSTPEFQERYAETVIYRIYYYINRSGNGNLTLRELKRGNVIDAMQHADEEEDINKVLRYFSYEHFYVVYCKFWELDTDHDFLIDKENLIRYGNHALTYRIVDRIFSQVARKFTSKVEGKMGYEDFVYFILSEEDKLSEPSLEFWFKCIDLDGNGVLTRNELQYFYEEQLHRMECMAQEPVLFEDILCQIIDMIRTEDESYITLRDLKSCKLSASVFNILFNLNKFMAFETRDPFLIRQERENPTLTEWDRFAHREYIRLSMEEDVEDASNGSAEVWDESLEAPF</sequence>
<dbReference type="EMBL" id="JARAOO010000004">
    <property type="protein sequence ID" value="KAJ7973545.1"/>
    <property type="molecule type" value="Genomic_DNA"/>
</dbReference>
<keyword evidence="1" id="KW-0479">Metal-binding</keyword>
<dbReference type="SUPFAM" id="SSF47473">
    <property type="entry name" value="EF-hand"/>
    <property type="match status" value="2"/>
</dbReference>
<evidence type="ECO:0000313" key="6">
    <source>
        <dbReference type="EMBL" id="KAJ7973545.1"/>
    </source>
</evidence>
<dbReference type="FunFam" id="1.10.238.10:FF:000067">
    <property type="entry name" value="serine/threonine protein phosphatase 2A regulatory subunit B''beta-like"/>
    <property type="match status" value="1"/>
</dbReference>
<gene>
    <name evidence="6" type="ORF">O6P43_011255</name>
</gene>
<dbReference type="FunFam" id="1.10.238.230:FF:000002">
    <property type="entry name" value="Serine/threonine protein phosphatase 2A regulatory subunit B''alpha"/>
    <property type="match status" value="1"/>
</dbReference>
<dbReference type="Pfam" id="PF13499">
    <property type="entry name" value="EF-hand_7"/>
    <property type="match status" value="1"/>
</dbReference>
<organism evidence="6 7">
    <name type="scientific">Quillaja saponaria</name>
    <name type="common">Soap bark tree</name>
    <dbReference type="NCBI Taxonomy" id="32244"/>
    <lineage>
        <taxon>Eukaryota</taxon>
        <taxon>Viridiplantae</taxon>
        <taxon>Streptophyta</taxon>
        <taxon>Embryophyta</taxon>
        <taxon>Tracheophyta</taxon>
        <taxon>Spermatophyta</taxon>
        <taxon>Magnoliopsida</taxon>
        <taxon>eudicotyledons</taxon>
        <taxon>Gunneridae</taxon>
        <taxon>Pentapetalae</taxon>
        <taxon>rosids</taxon>
        <taxon>fabids</taxon>
        <taxon>Fabales</taxon>
        <taxon>Quillajaceae</taxon>
        <taxon>Quillaja</taxon>
    </lineage>
</organism>
<evidence type="ECO:0000256" key="1">
    <source>
        <dbReference type="ARBA" id="ARBA00022723"/>
    </source>
</evidence>
<dbReference type="Gene3D" id="1.10.238.220">
    <property type="match status" value="1"/>
</dbReference>
<dbReference type="GO" id="GO:0000159">
    <property type="term" value="C:protein phosphatase type 2A complex"/>
    <property type="evidence" value="ECO:0007669"/>
    <property type="project" value="TreeGrafter"/>
</dbReference>
<feature type="domain" description="EF-hand" evidence="5">
    <location>
        <begin position="391"/>
        <end position="426"/>
    </location>
</feature>
<evidence type="ECO:0000313" key="7">
    <source>
        <dbReference type="Proteomes" id="UP001163823"/>
    </source>
</evidence>
<keyword evidence="7" id="KW-1185">Reference proteome</keyword>
<dbReference type="GO" id="GO:0019888">
    <property type="term" value="F:protein phosphatase regulator activity"/>
    <property type="evidence" value="ECO:0007669"/>
    <property type="project" value="TreeGrafter"/>
</dbReference>
<evidence type="ECO:0000256" key="2">
    <source>
        <dbReference type="ARBA" id="ARBA00022737"/>
    </source>
</evidence>
<dbReference type="PROSITE" id="PS50222">
    <property type="entry name" value="EF_HAND_2"/>
    <property type="match status" value="1"/>
</dbReference>
<evidence type="ECO:0000259" key="5">
    <source>
        <dbReference type="PROSITE" id="PS50222"/>
    </source>
</evidence>
<proteinExistence type="predicted"/>
<dbReference type="FunFam" id="1.10.238.220:FF:000003">
    <property type="entry name" value="Phosphoprotein phosphatase 2A regulatory subunit"/>
    <property type="match status" value="1"/>
</dbReference>
<keyword evidence="3" id="KW-0106">Calcium</keyword>
<dbReference type="PANTHER" id="PTHR14095">
    <property type="entry name" value="PHOSPHATASE 2A REGULATORY SUBUNIT-RELATED"/>
    <property type="match status" value="1"/>
</dbReference>
<dbReference type="KEGG" id="qsa:O6P43_011255"/>
<dbReference type="CDD" id="cd21504">
    <property type="entry name" value="PPP2R3A_B-like"/>
    <property type="match status" value="1"/>
</dbReference>
<accession>A0AAD7Q293</accession>
<dbReference type="PROSITE" id="PS00018">
    <property type="entry name" value="EF_HAND_1"/>
    <property type="match status" value="1"/>
</dbReference>
<feature type="compositionally biased region" description="Low complexity" evidence="4">
    <location>
        <begin position="71"/>
        <end position="88"/>
    </location>
</feature>
<protein>
    <submittedName>
        <fullName evidence="6">Serine/threonine-protein phosphatase 2A regulatory subunit B'' subunit alpha</fullName>
    </submittedName>
</protein>
<dbReference type="AlphaFoldDB" id="A0AAD7Q293"/>
<keyword evidence="2" id="KW-0677">Repeat</keyword>
<dbReference type="Pfam" id="PF17958">
    <property type="entry name" value="EF-hand_13"/>
    <property type="match status" value="1"/>
</dbReference>
<dbReference type="InterPro" id="IPR041534">
    <property type="entry name" value="EF-hand_13"/>
</dbReference>
<dbReference type="Gene3D" id="1.10.238.10">
    <property type="entry name" value="EF-hand"/>
    <property type="match status" value="1"/>
</dbReference>
<dbReference type="GO" id="GO:0005509">
    <property type="term" value="F:calcium ion binding"/>
    <property type="evidence" value="ECO:0007669"/>
    <property type="project" value="InterPro"/>
</dbReference>